<proteinExistence type="predicted"/>
<name>A0A3S4I867_CITKO</name>
<evidence type="ECO:0000313" key="2">
    <source>
        <dbReference type="Proteomes" id="UP000270272"/>
    </source>
</evidence>
<dbReference type="EMBL" id="LR134204">
    <property type="protein sequence ID" value="VEB93060.1"/>
    <property type="molecule type" value="Genomic_DNA"/>
</dbReference>
<accession>A0A3S4I867</accession>
<protein>
    <submittedName>
        <fullName evidence="1">Uncharacterized protein</fullName>
    </submittedName>
</protein>
<sequence length="212" mass="24278">MANSPPCRRGPTLQLTTSHLWNLPLIGLERLLLHQQLAKTLNRPCPKDTHCCNQIGIVVCDENNSYYQLCCRKSLRELLLELLATQNNLQEELHLLIGQLYGNGRNDLKSRLSLSVCYLQDTLPPDALFVIRRTHLEAFLTRHQPESKERITSALSRLLWLACKHNPQLDDEMLGHPYKLLNIFECWAREEGMHLPLSPETLKTALQRGAPS</sequence>
<evidence type="ECO:0000313" key="1">
    <source>
        <dbReference type="EMBL" id="VEB93060.1"/>
    </source>
</evidence>
<dbReference type="AlphaFoldDB" id="A0A3S4I867"/>
<dbReference type="Proteomes" id="UP000270272">
    <property type="component" value="Chromosome"/>
</dbReference>
<gene>
    <name evidence="1" type="ORF">NCTC11075_03931</name>
</gene>
<reference evidence="1 2" key="1">
    <citation type="submission" date="2018-12" db="EMBL/GenBank/DDBJ databases">
        <authorList>
            <consortium name="Pathogen Informatics"/>
        </authorList>
    </citation>
    <scope>NUCLEOTIDE SEQUENCE [LARGE SCALE GENOMIC DNA]</scope>
    <source>
        <strain evidence="1 2">NCTC11075</strain>
    </source>
</reference>
<organism evidence="1 2">
    <name type="scientific">Citrobacter koseri</name>
    <name type="common">Citrobacter diversus</name>
    <dbReference type="NCBI Taxonomy" id="545"/>
    <lineage>
        <taxon>Bacteria</taxon>
        <taxon>Pseudomonadati</taxon>
        <taxon>Pseudomonadota</taxon>
        <taxon>Gammaproteobacteria</taxon>
        <taxon>Enterobacterales</taxon>
        <taxon>Enterobacteriaceae</taxon>
        <taxon>Citrobacter</taxon>
    </lineage>
</organism>